<protein>
    <recommendedName>
        <fullName evidence="4">ECF transporter S component</fullName>
    </recommendedName>
</protein>
<evidence type="ECO:0008006" key="4">
    <source>
        <dbReference type="Google" id="ProtNLM"/>
    </source>
</evidence>
<dbReference type="Proteomes" id="UP000789941">
    <property type="component" value="Unassembled WGS sequence"/>
</dbReference>
<keyword evidence="1" id="KW-1133">Transmembrane helix</keyword>
<dbReference type="EMBL" id="CABMJJ010000007">
    <property type="protein sequence ID" value="VVC03380.1"/>
    <property type="molecule type" value="Genomic_DNA"/>
</dbReference>
<feature type="transmembrane region" description="Helical" evidence="1">
    <location>
        <begin position="20"/>
        <end position="42"/>
    </location>
</feature>
<feature type="transmembrane region" description="Helical" evidence="1">
    <location>
        <begin position="131"/>
        <end position="150"/>
    </location>
</feature>
<keyword evidence="1" id="KW-0812">Transmembrane</keyword>
<name>A0A5E4LMV2_9ARCH</name>
<feature type="transmembrane region" description="Helical" evidence="1">
    <location>
        <begin position="79"/>
        <end position="98"/>
    </location>
</feature>
<feature type="transmembrane region" description="Helical" evidence="1">
    <location>
        <begin position="49"/>
        <end position="73"/>
    </location>
</feature>
<reference evidence="2 3" key="1">
    <citation type="submission" date="2019-08" db="EMBL/GenBank/DDBJ databases">
        <authorList>
            <person name="Vazquez-Campos X."/>
        </authorList>
    </citation>
    <scope>NUCLEOTIDE SEQUENCE [LARGE SCALE GENOMIC DNA]</scope>
    <source>
        <strain evidence="2">LFW-283_2</strain>
    </source>
</reference>
<proteinExistence type="predicted"/>
<sequence>MNYVNILLPDVKWNTKSVGLFLSLLVLPNLLGMINLSTGFGFNVHFFQIAIFIAAFIYGPKGGLLSGLFGSAYSAMAMGNPYIVVGNCILGLVTGLFAKKFNAMAVGLAFMVQLPWLVATDYYLIHMPLPVITLLVISLALSNLIWALVASKMTGHIKGMLA</sequence>
<dbReference type="Gene3D" id="1.10.1760.20">
    <property type="match status" value="1"/>
</dbReference>
<comment type="caution">
    <text evidence="2">The sequence shown here is derived from an EMBL/GenBank/DDBJ whole genome shotgun (WGS) entry which is preliminary data.</text>
</comment>
<evidence type="ECO:0000256" key="1">
    <source>
        <dbReference type="SAM" id="Phobius"/>
    </source>
</evidence>
<accession>A0A5E4LMV2</accession>
<feature type="transmembrane region" description="Helical" evidence="1">
    <location>
        <begin position="105"/>
        <end position="125"/>
    </location>
</feature>
<gene>
    <name evidence="2" type="ORF">LFW2832_00331</name>
</gene>
<evidence type="ECO:0000313" key="3">
    <source>
        <dbReference type="Proteomes" id="UP000789941"/>
    </source>
</evidence>
<evidence type="ECO:0000313" key="2">
    <source>
        <dbReference type="EMBL" id="VVC03380.1"/>
    </source>
</evidence>
<dbReference type="AlphaFoldDB" id="A0A5E4LMV2"/>
<organism evidence="2 3">
    <name type="scientific">Candidatus Bilamarchaeum dharawalense</name>
    <dbReference type="NCBI Taxonomy" id="2885759"/>
    <lineage>
        <taxon>Archaea</taxon>
        <taxon>Candidatus Micrarchaeota</taxon>
        <taxon>Candidatus Micrarchaeia</taxon>
        <taxon>Candidatus Anstonellales</taxon>
        <taxon>Candidatus Bilamarchaeaceae</taxon>
        <taxon>Candidatus Bilamarchaeum</taxon>
    </lineage>
</organism>
<keyword evidence="1" id="KW-0472">Membrane</keyword>